<evidence type="ECO:0000256" key="1">
    <source>
        <dbReference type="ARBA" id="ARBA00022450"/>
    </source>
</evidence>
<evidence type="ECO:0000256" key="5">
    <source>
        <dbReference type="ARBA" id="ARBA00023098"/>
    </source>
</evidence>
<dbReference type="Pfam" id="PF00550">
    <property type="entry name" value="PP-binding"/>
    <property type="match status" value="1"/>
</dbReference>
<keyword evidence="3 7" id="KW-0597">Phosphoprotein</keyword>
<dbReference type="InterPro" id="IPR009081">
    <property type="entry name" value="PP-bd_ACP"/>
</dbReference>
<protein>
    <recommendedName>
        <fullName evidence="7">Acyl carrier protein</fullName>
        <shortName evidence="7">ACP</shortName>
    </recommendedName>
</protein>
<dbReference type="InterPro" id="IPR003231">
    <property type="entry name" value="ACP"/>
</dbReference>
<accession>A0ABY5C9A4</accession>
<dbReference type="HAMAP" id="MF_01217">
    <property type="entry name" value="Acyl_carrier"/>
    <property type="match status" value="1"/>
</dbReference>
<comment type="caution">
    <text evidence="7">Lacks conserved residue(s) required for the propagation of feature annotation.</text>
</comment>
<dbReference type="EMBL" id="CP097478">
    <property type="protein sequence ID" value="USS93886.1"/>
    <property type="molecule type" value="Genomic_DNA"/>
</dbReference>
<reference evidence="9" key="1">
    <citation type="submission" date="2022-05" db="EMBL/GenBank/DDBJ databases">
        <authorList>
            <person name="Oliphant S.A."/>
            <person name="Watson-Haigh N.S."/>
            <person name="Sumby K.M."/>
            <person name="Gardner J.M."/>
            <person name="Jiranek V."/>
        </authorList>
    </citation>
    <scope>NUCLEOTIDE SEQUENCE</scope>
    <source>
        <strain evidence="9">Ru20-1</strain>
    </source>
</reference>
<comment type="PTM">
    <text evidence="7">4'-phosphopantetheine is transferred from CoA to a specific serine of apo-ACP by AcpS. This modification is essential for activity because fatty acids are bound in thioester linkage to the sulfhydryl of the prosthetic group.</text>
</comment>
<comment type="function">
    <text evidence="7">Carrier of the growing fatty acid chain in fatty acid biosynthesis.</text>
</comment>
<evidence type="ECO:0000256" key="3">
    <source>
        <dbReference type="ARBA" id="ARBA00022553"/>
    </source>
</evidence>
<dbReference type="RefSeq" id="WP_252780756.1">
    <property type="nucleotide sequence ID" value="NZ_CP097478.1"/>
</dbReference>
<organism evidence="9 10">
    <name type="scientific">Fructilactobacillus ixorae</name>
    <dbReference type="NCBI Taxonomy" id="1750535"/>
    <lineage>
        <taxon>Bacteria</taxon>
        <taxon>Bacillati</taxon>
        <taxon>Bacillota</taxon>
        <taxon>Bacilli</taxon>
        <taxon>Lactobacillales</taxon>
        <taxon>Lactobacillaceae</taxon>
        <taxon>Fructilactobacillus</taxon>
    </lineage>
</organism>
<evidence type="ECO:0000256" key="6">
    <source>
        <dbReference type="ARBA" id="ARBA00023160"/>
    </source>
</evidence>
<sequence length="83" mass="9218">MDKKTVFNTVAHTIGAQFQVQAADVTEATNFQRDLGADFVDLAHFIVEIEDEFGDVIPDDAAEQIETVQDLVKVIIQNTPNKK</sequence>
<dbReference type="SUPFAM" id="SSF47336">
    <property type="entry name" value="ACP-like"/>
    <property type="match status" value="1"/>
</dbReference>
<dbReference type="PANTHER" id="PTHR20863:SF76">
    <property type="entry name" value="CARRIER DOMAIN-CONTAINING PROTEIN"/>
    <property type="match status" value="1"/>
</dbReference>
<keyword evidence="7" id="KW-0963">Cytoplasm</keyword>
<dbReference type="PANTHER" id="PTHR20863">
    <property type="entry name" value="ACYL CARRIER PROTEIN"/>
    <property type="match status" value="1"/>
</dbReference>
<keyword evidence="10" id="KW-1185">Reference proteome</keyword>
<evidence type="ECO:0000313" key="9">
    <source>
        <dbReference type="EMBL" id="USS93886.1"/>
    </source>
</evidence>
<dbReference type="InterPro" id="IPR036736">
    <property type="entry name" value="ACP-like_sf"/>
</dbReference>
<comment type="similarity">
    <text evidence="7">Belongs to the acyl carrier protein (ACP) family.</text>
</comment>
<name>A0ABY5C9A4_9LACO</name>
<comment type="pathway">
    <text evidence="7">Lipid metabolism; fatty acid biosynthesis.</text>
</comment>
<keyword evidence="5 7" id="KW-0443">Lipid metabolism</keyword>
<dbReference type="NCBIfam" id="NF002150">
    <property type="entry name" value="PRK00982.1-4"/>
    <property type="match status" value="1"/>
</dbReference>
<evidence type="ECO:0000256" key="2">
    <source>
        <dbReference type="ARBA" id="ARBA00022516"/>
    </source>
</evidence>
<feature type="domain" description="Carrier" evidence="8">
    <location>
        <begin position="1"/>
        <end position="79"/>
    </location>
</feature>
<keyword evidence="1 7" id="KW-0596">Phosphopantetheine</keyword>
<comment type="subcellular location">
    <subcellularLocation>
        <location evidence="7">Cytoplasm</location>
    </subcellularLocation>
</comment>
<keyword evidence="2 7" id="KW-0444">Lipid biosynthesis</keyword>
<evidence type="ECO:0000256" key="7">
    <source>
        <dbReference type="HAMAP-Rule" id="MF_01217"/>
    </source>
</evidence>
<gene>
    <name evidence="7" type="primary">acpP</name>
    <name evidence="9" type="ORF">M8332_03360</name>
</gene>
<evidence type="ECO:0000313" key="10">
    <source>
        <dbReference type="Proteomes" id="UP001057532"/>
    </source>
</evidence>
<dbReference type="Gene3D" id="1.10.1200.10">
    <property type="entry name" value="ACP-like"/>
    <property type="match status" value="1"/>
</dbReference>
<dbReference type="Proteomes" id="UP001057532">
    <property type="component" value="Chromosome"/>
</dbReference>
<evidence type="ECO:0000256" key="4">
    <source>
        <dbReference type="ARBA" id="ARBA00022832"/>
    </source>
</evidence>
<keyword evidence="6 7" id="KW-0275">Fatty acid biosynthesis</keyword>
<evidence type="ECO:0000259" key="8">
    <source>
        <dbReference type="PROSITE" id="PS50075"/>
    </source>
</evidence>
<proteinExistence type="inferred from homology"/>
<keyword evidence="4 7" id="KW-0276">Fatty acid metabolism</keyword>
<dbReference type="PROSITE" id="PS50075">
    <property type="entry name" value="CARRIER"/>
    <property type="match status" value="1"/>
</dbReference>